<feature type="compositionally biased region" description="Basic and acidic residues" evidence="1">
    <location>
        <begin position="1"/>
        <end position="14"/>
    </location>
</feature>
<dbReference type="RefSeq" id="XP_001741974.1">
    <property type="nucleotide sequence ID" value="XM_001741922.1"/>
</dbReference>
<name>B0EV98_ENTDS</name>
<dbReference type="GeneID" id="5886858"/>
<dbReference type="EMBL" id="DS551057">
    <property type="protein sequence ID" value="EDR21510.1"/>
    <property type="molecule type" value="Genomic_DNA"/>
</dbReference>
<gene>
    <name evidence="2" type="ORF">EDI_289440</name>
</gene>
<evidence type="ECO:0000256" key="1">
    <source>
        <dbReference type="SAM" id="MobiDB-lite"/>
    </source>
</evidence>
<protein>
    <submittedName>
        <fullName evidence="2">Uncharacterized protein</fullName>
    </submittedName>
</protein>
<keyword evidence="3" id="KW-1185">Reference proteome</keyword>
<dbReference type="VEuPathDB" id="AmoebaDB:EDI_289440"/>
<evidence type="ECO:0000313" key="2">
    <source>
        <dbReference type="EMBL" id="EDR21510.1"/>
    </source>
</evidence>
<feature type="region of interest" description="Disordered" evidence="1">
    <location>
        <begin position="1"/>
        <end position="24"/>
    </location>
</feature>
<dbReference type="OMA" id="FIRTNCG"/>
<dbReference type="eggNOG" id="ENOG502R954">
    <property type="taxonomic scope" value="Eukaryota"/>
</dbReference>
<dbReference type="AlphaFoldDB" id="B0EV98"/>
<sequence length="273" mass="31483">MCSKEVKQQKKEESSVTSKPSVDVKNKRKHEENVFGQWGFLIYYILSKGGSVTIRPSIKKPVIDKRNQINIHCVEVGEHIFSEEGIQKQVDLMIKGSGEQKYVTRTRRKYVHDFLMNSILNWCKEESKKEKIQVSTKLSKKGKNINKSPNIVINSVTINGKTYDRHFIRTNCGDWLKKVLEYLFENVQAKDELVTISKTTIPPDTVIEGMNLESLQMNTKIPEIKKFKPSPTTKINGLAGHYDPCGRLVMWDCQLYLPFSIEDKLKPIDYFPP</sequence>
<evidence type="ECO:0000313" key="3">
    <source>
        <dbReference type="Proteomes" id="UP000008076"/>
    </source>
</evidence>
<dbReference type="OrthoDB" id="29747at2759"/>
<dbReference type="KEGG" id="edi:EDI_289440"/>
<accession>B0EV98</accession>
<organism evidence="3">
    <name type="scientific">Entamoeba dispar (strain ATCC PRA-260 / SAW760)</name>
    <dbReference type="NCBI Taxonomy" id="370354"/>
    <lineage>
        <taxon>Eukaryota</taxon>
        <taxon>Amoebozoa</taxon>
        <taxon>Evosea</taxon>
        <taxon>Archamoebae</taxon>
        <taxon>Mastigamoebida</taxon>
        <taxon>Entamoebidae</taxon>
        <taxon>Entamoeba</taxon>
    </lineage>
</organism>
<proteinExistence type="predicted"/>
<reference evidence="3" key="1">
    <citation type="submission" date="2007-12" db="EMBL/GenBank/DDBJ databases">
        <title>Annotation of Entamoeba dispar SAW760.</title>
        <authorList>
            <person name="Lorenzi H."/>
            <person name="Inman J."/>
            <person name="Schobel S."/>
            <person name="Amedeo P."/>
            <person name="Caler E."/>
        </authorList>
    </citation>
    <scope>NUCLEOTIDE SEQUENCE [LARGE SCALE GENOMIC DNA]</scope>
    <source>
        <strain evidence="3">ATCC PRA-260 / SAW760</strain>
    </source>
</reference>
<dbReference type="Proteomes" id="UP000008076">
    <property type="component" value="Unassembled WGS sequence"/>
</dbReference>